<gene>
    <name evidence="1" type="ORF">CFOL_v3_20862</name>
</gene>
<dbReference type="PANTHER" id="PTHR47481">
    <property type="match status" value="1"/>
</dbReference>
<dbReference type="Proteomes" id="UP000187406">
    <property type="component" value="Unassembled WGS sequence"/>
</dbReference>
<keyword evidence="2" id="KW-1185">Reference proteome</keyword>
<evidence type="ECO:0000313" key="1">
    <source>
        <dbReference type="EMBL" id="GAV77391.1"/>
    </source>
</evidence>
<evidence type="ECO:0000313" key="2">
    <source>
        <dbReference type="Proteomes" id="UP000187406"/>
    </source>
</evidence>
<name>A0A1Q3CBE3_CEPFO</name>
<proteinExistence type="predicted"/>
<dbReference type="Pfam" id="PF14223">
    <property type="entry name" value="Retrotran_gag_2"/>
    <property type="match status" value="1"/>
</dbReference>
<protein>
    <submittedName>
        <fullName evidence="1">UBN2 domain-containing protein</fullName>
    </submittedName>
</protein>
<dbReference type="AlphaFoldDB" id="A0A1Q3CBE3"/>
<organism evidence="1 2">
    <name type="scientific">Cephalotus follicularis</name>
    <name type="common">Albany pitcher plant</name>
    <dbReference type="NCBI Taxonomy" id="3775"/>
    <lineage>
        <taxon>Eukaryota</taxon>
        <taxon>Viridiplantae</taxon>
        <taxon>Streptophyta</taxon>
        <taxon>Embryophyta</taxon>
        <taxon>Tracheophyta</taxon>
        <taxon>Spermatophyta</taxon>
        <taxon>Magnoliopsida</taxon>
        <taxon>eudicotyledons</taxon>
        <taxon>Gunneridae</taxon>
        <taxon>Pentapetalae</taxon>
        <taxon>rosids</taxon>
        <taxon>fabids</taxon>
        <taxon>Oxalidales</taxon>
        <taxon>Cephalotaceae</taxon>
        <taxon>Cephalotus</taxon>
    </lineage>
</organism>
<dbReference type="OrthoDB" id="1752352at2759"/>
<dbReference type="PANTHER" id="PTHR47481:SF9">
    <property type="entry name" value="RETROTRANSPOSON GAG DOMAIN-CONTAINING PROTEIN"/>
    <property type="match status" value="1"/>
</dbReference>
<comment type="caution">
    <text evidence="1">The sequence shown here is derived from an EMBL/GenBank/DDBJ whole genome shotgun (WGS) entry which is preliminary data.</text>
</comment>
<dbReference type="InParanoid" id="A0A1Q3CBE3"/>
<reference evidence="2" key="1">
    <citation type="submission" date="2016-04" db="EMBL/GenBank/DDBJ databases">
        <title>Cephalotus genome sequencing.</title>
        <authorList>
            <person name="Fukushima K."/>
            <person name="Hasebe M."/>
            <person name="Fang X."/>
        </authorList>
    </citation>
    <scope>NUCLEOTIDE SEQUENCE [LARGE SCALE GENOMIC DNA]</scope>
    <source>
        <strain evidence="2">cv. St1</strain>
    </source>
</reference>
<dbReference type="EMBL" id="BDDD01001615">
    <property type="protein sequence ID" value="GAV77391.1"/>
    <property type="molecule type" value="Genomic_DNA"/>
</dbReference>
<accession>A0A1Q3CBE3</accession>
<sequence length="130" mass="15169">MKNIVDELAIVNDPVSEDDLILYILNGLEPDYREISAAIRARDTLITLEELHDKLTAFEGTWRKLISTMTFILLLQITHTQKKKKKKNKQRPSKPKQWIILKSLSFQLVISRKQYQSFVSAHESRLSGRF</sequence>